<feature type="region of interest" description="Disordered" evidence="3">
    <location>
        <begin position="430"/>
        <end position="665"/>
    </location>
</feature>
<dbReference type="PROSITE" id="PS50110">
    <property type="entry name" value="RESPONSE_REGULATORY"/>
    <property type="match status" value="1"/>
</dbReference>
<protein>
    <submittedName>
        <fullName evidence="5">Response regulator</fullName>
    </submittedName>
</protein>
<evidence type="ECO:0000256" key="1">
    <source>
        <dbReference type="ARBA" id="ARBA00022553"/>
    </source>
</evidence>
<evidence type="ECO:0000313" key="5">
    <source>
        <dbReference type="EMBL" id="TMQ50864.1"/>
    </source>
</evidence>
<dbReference type="Pfam" id="PF00072">
    <property type="entry name" value="Response_reg"/>
    <property type="match status" value="1"/>
</dbReference>
<organism evidence="5 6">
    <name type="scientific">Eiseniibacteriota bacterium</name>
    <dbReference type="NCBI Taxonomy" id="2212470"/>
    <lineage>
        <taxon>Bacteria</taxon>
        <taxon>Candidatus Eiseniibacteriota</taxon>
    </lineage>
</organism>
<proteinExistence type="predicted"/>
<reference evidence="5 6" key="1">
    <citation type="journal article" date="2019" name="Nat. Microbiol.">
        <title>Mediterranean grassland soil C-N compound turnover is dependent on rainfall and depth, and is mediated by genomically divergent microorganisms.</title>
        <authorList>
            <person name="Diamond S."/>
            <person name="Andeer P.F."/>
            <person name="Li Z."/>
            <person name="Crits-Christoph A."/>
            <person name="Burstein D."/>
            <person name="Anantharaman K."/>
            <person name="Lane K.R."/>
            <person name="Thomas B.C."/>
            <person name="Pan C."/>
            <person name="Northen T.R."/>
            <person name="Banfield J.F."/>
        </authorList>
    </citation>
    <scope>NUCLEOTIDE SEQUENCE [LARGE SCALE GENOMIC DNA]</scope>
    <source>
        <strain evidence="5">WS_3</strain>
    </source>
</reference>
<keyword evidence="1 2" id="KW-0597">Phosphoprotein</keyword>
<dbReference type="SMART" id="SM00448">
    <property type="entry name" value="REC"/>
    <property type="match status" value="1"/>
</dbReference>
<accession>A0A538SHL6</accession>
<sequence>MIPSPNPPGTRAVLQATERHILCVDDDLEFLKSLEFFLPEQVNQDAGGLWYRFVFLTDPHEALEALTELVEERESVAMLISDQKMPAMKGTEFFAQARRISAGSVRVLLTAHAGLEAAIAAINEQLLDKYLTKPIENQHDFAVSIRHLLQRFEMQQRIQAQSKVIRDLYDFANTLHTMDGLRGTLEHIVGFTRSTMRCQEVRILTPLIGSAGDPESEGTAAGSAGSEPQPPRHERVGVVDRVEQIPWAWHVMGSDEAWAQAGPVAYAAMTSGEQFLGLIVASGLDGSSALAETDLRTLTYIASTASIAVHNQLNRIRVQQALEESRNQAFTLEEANSRLLILDRMKSDFLSFISHELRTPLNYIAAVGTLDQGSDPADHKKMVEIIREGYQRLEGFISKGLNYLDWLASKSVRSTELTDIAQVVRSQAGALGARHAVPGSHHPGVRRGSGPDPARQRGEVLRRRSAGADRRRPLGREHPAHPHGPRTGIPARVGFRALPAVHDRRHPPPSEGNGAEPRQSGGDGRDPRRPDPRRERGLREGRHVHRGLPGIRPQDAEAPDGDPPRDRAPLGSSGGADASRRSAPSLYAFIGRPPPSSSVSRFPACSMSTTTSGISNGSRRRSGQRMMPRRQGASGTGRRVAKNDELSGQRAEELVEDRPAFDRSG</sequence>
<evidence type="ECO:0000256" key="2">
    <source>
        <dbReference type="PROSITE-ProRule" id="PRU00169"/>
    </source>
</evidence>
<dbReference type="InterPro" id="IPR036097">
    <property type="entry name" value="HisK_dim/P_sf"/>
</dbReference>
<dbReference type="EMBL" id="VBOT01000089">
    <property type="protein sequence ID" value="TMQ50864.1"/>
    <property type="molecule type" value="Genomic_DNA"/>
</dbReference>
<evidence type="ECO:0000259" key="4">
    <source>
        <dbReference type="PROSITE" id="PS50110"/>
    </source>
</evidence>
<dbReference type="Proteomes" id="UP000320184">
    <property type="component" value="Unassembled WGS sequence"/>
</dbReference>
<dbReference type="InterPro" id="IPR029016">
    <property type="entry name" value="GAF-like_dom_sf"/>
</dbReference>
<dbReference type="Gene3D" id="3.40.50.2300">
    <property type="match status" value="1"/>
</dbReference>
<dbReference type="Gene3D" id="3.30.450.40">
    <property type="match status" value="1"/>
</dbReference>
<dbReference type="PANTHER" id="PTHR43547:SF2">
    <property type="entry name" value="HYBRID SIGNAL TRANSDUCTION HISTIDINE KINASE C"/>
    <property type="match status" value="1"/>
</dbReference>
<dbReference type="SUPFAM" id="SSF47384">
    <property type="entry name" value="Homodimeric domain of signal transducing histidine kinase"/>
    <property type="match status" value="1"/>
</dbReference>
<dbReference type="Gene3D" id="1.10.287.130">
    <property type="match status" value="1"/>
</dbReference>
<feature type="compositionally biased region" description="Low complexity" evidence="3">
    <location>
        <begin position="569"/>
        <end position="585"/>
    </location>
</feature>
<dbReference type="CDD" id="cd00082">
    <property type="entry name" value="HisKA"/>
    <property type="match status" value="1"/>
</dbReference>
<feature type="modified residue" description="4-aspartylphosphate" evidence="2">
    <location>
        <position position="82"/>
    </location>
</feature>
<feature type="compositionally biased region" description="Basic and acidic residues" evidence="3">
    <location>
        <begin position="641"/>
        <end position="665"/>
    </location>
</feature>
<feature type="compositionally biased region" description="Low complexity" evidence="3">
    <location>
        <begin position="597"/>
        <end position="617"/>
    </location>
</feature>
<feature type="compositionally biased region" description="Basic and acidic residues" evidence="3">
    <location>
        <begin position="523"/>
        <end position="541"/>
    </location>
</feature>
<feature type="region of interest" description="Disordered" evidence="3">
    <location>
        <begin position="208"/>
        <end position="235"/>
    </location>
</feature>
<gene>
    <name evidence="5" type="ORF">E6K73_07080</name>
</gene>
<dbReference type="AlphaFoldDB" id="A0A538SHL6"/>
<dbReference type="PANTHER" id="PTHR43547">
    <property type="entry name" value="TWO-COMPONENT HISTIDINE KINASE"/>
    <property type="match status" value="1"/>
</dbReference>
<dbReference type="InterPro" id="IPR003661">
    <property type="entry name" value="HisK_dim/P_dom"/>
</dbReference>
<dbReference type="InterPro" id="IPR011006">
    <property type="entry name" value="CheY-like_superfamily"/>
</dbReference>
<evidence type="ECO:0000256" key="3">
    <source>
        <dbReference type="SAM" id="MobiDB-lite"/>
    </source>
</evidence>
<feature type="compositionally biased region" description="Basic and acidic residues" evidence="3">
    <location>
        <begin position="454"/>
        <end position="480"/>
    </location>
</feature>
<evidence type="ECO:0000313" key="6">
    <source>
        <dbReference type="Proteomes" id="UP000320184"/>
    </source>
</evidence>
<feature type="domain" description="Response regulatory" evidence="4">
    <location>
        <begin position="20"/>
        <end position="148"/>
    </location>
</feature>
<dbReference type="InterPro" id="IPR001789">
    <property type="entry name" value="Sig_transdc_resp-reg_receiver"/>
</dbReference>
<name>A0A538SHL6_UNCEI</name>
<dbReference type="GO" id="GO:0000155">
    <property type="term" value="F:phosphorelay sensor kinase activity"/>
    <property type="evidence" value="ECO:0007669"/>
    <property type="project" value="InterPro"/>
</dbReference>
<dbReference type="Pfam" id="PF00512">
    <property type="entry name" value="HisKA"/>
    <property type="match status" value="1"/>
</dbReference>
<comment type="caution">
    <text evidence="5">The sequence shown here is derived from an EMBL/GenBank/DDBJ whole genome shotgun (WGS) entry which is preliminary data.</text>
</comment>
<dbReference type="SUPFAM" id="SSF52172">
    <property type="entry name" value="CheY-like"/>
    <property type="match status" value="1"/>
</dbReference>